<evidence type="ECO:0000259" key="1">
    <source>
        <dbReference type="PROSITE" id="PS50097"/>
    </source>
</evidence>
<keyword evidence="4" id="KW-1185">Reference proteome</keyword>
<protein>
    <recommendedName>
        <fullName evidence="5">Speckle-type POZ protein</fullName>
    </recommendedName>
</protein>
<dbReference type="InterPro" id="IPR000210">
    <property type="entry name" value="BTB/POZ_dom"/>
</dbReference>
<dbReference type="PANTHER" id="PTHR24413">
    <property type="entry name" value="SPECKLE-TYPE POZ PROTEIN"/>
    <property type="match status" value="1"/>
</dbReference>
<dbReference type="CDD" id="cd18186">
    <property type="entry name" value="BTB_POZ_ZBTB_KLHL-like"/>
    <property type="match status" value="1"/>
</dbReference>
<accession>A0A4Y2HNW3</accession>
<dbReference type="PROSITE" id="PS50097">
    <property type="entry name" value="BTB"/>
    <property type="match status" value="1"/>
</dbReference>
<dbReference type="SUPFAM" id="SSF54695">
    <property type="entry name" value="POZ domain"/>
    <property type="match status" value="1"/>
</dbReference>
<dbReference type="GO" id="GO:0030163">
    <property type="term" value="P:protein catabolic process"/>
    <property type="evidence" value="ECO:0007669"/>
    <property type="project" value="UniProtKB-ARBA"/>
</dbReference>
<dbReference type="InterPro" id="IPR011333">
    <property type="entry name" value="SKP1/BTB/POZ_sf"/>
</dbReference>
<evidence type="ECO:0000313" key="4">
    <source>
        <dbReference type="Proteomes" id="UP000499080"/>
    </source>
</evidence>
<dbReference type="Proteomes" id="UP000499080">
    <property type="component" value="Unassembled WGS sequence"/>
</dbReference>
<dbReference type="EMBL" id="BGPR01002060">
    <property type="protein sequence ID" value="GBM67067.1"/>
    <property type="molecule type" value="Genomic_DNA"/>
</dbReference>
<dbReference type="InterPro" id="IPR008974">
    <property type="entry name" value="TRAF-like"/>
</dbReference>
<feature type="domain" description="MATH" evidence="2">
    <location>
        <begin position="7"/>
        <end position="138"/>
    </location>
</feature>
<evidence type="ECO:0000259" key="2">
    <source>
        <dbReference type="PROSITE" id="PS50144"/>
    </source>
</evidence>
<gene>
    <name evidence="3" type="ORF">AVEN_74811_1</name>
</gene>
<dbReference type="AlphaFoldDB" id="A0A4Y2HNW3"/>
<dbReference type="InterPro" id="IPR002083">
    <property type="entry name" value="MATH/TRAF_dom"/>
</dbReference>
<name>A0A4Y2HNW3_ARAVE</name>
<dbReference type="Pfam" id="PF00651">
    <property type="entry name" value="BTB"/>
    <property type="match status" value="1"/>
</dbReference>
<reference evidence="3 4" key="1">
    <citation type="journal article" date="2019" name="Sci. Rep.">
        <title>Orb-weaving spider Araneus ventricosus genome elucidates the spidroin gene catalogue.</title>
        <authorList>
            <person name="Kono N."/>
            <person name="Nakamura H."/>
            <person name="Ohtoshi R."/>
            <person name="Moran D.A.P."/>
            <person name="Shinohara A."/>
            <person name="Yoshida Y."/>
            <person name="Fujiwara M."/>
            <person name="Mori M."/>
            <person name="Tomita M."/>
            <person name="Arakawa K."/>
        </authorList>
    </citation>
    <scope>NUCLEOTIDE SEQUENCE [LARGE SCALE GENOMIC DNA]</scope>
</reference>
<evidence type="ECO:0000313" key="3">
    <source>
        <dbReference type="EMBL" id="GBM67067.1"/>
    </source>
</evidence>
<evidence type="ECO:0008006" key="5">
    <source>
        <dbReference type="Google" id="ProtNLM"/>
    </source>
</evidence>
<feature type="domain" description="BTB" evidence="1">
    <location>
        <begin position="345"/>
        <end position="411"/>
    </location>
</feature>
<sequence length="411" mass="47835">MNDGRKECTFLWFIEKYSYCWHEKGELLTSPRFSFDALEGTVWNLVLFPRGCRNEERGNISLFLYRSANDAGPEYFPVKYELSLLAADRSALHSRDSQFTFKRNDFSGYNQLVQMDEIHLQKKAEYLPNDTLSVCCKMWKGERDWQTAEQISARTRIVVEKIWVIHIVENFSTLQPNVKKTRKIQSNVEGDLVILNLYYTDDSCDEEKIIIEIVPSDAKKILHKCKFSLLEKYGIIRDCGGIDYAFDAERLSIHKLPLSFTREAVLKKSEYLTNDMFFLLCECTFSTKITLHTIEEHRHELPLAVIKQKRKHDDNKDLYKAAEKISECCSVSEDIKAIYINQQLTDMELRTKTKSFPAHKVVLCVRSPVFEAMLTSDMKETNTACIPVDDLEDDTVEQLLLFLYSDSLERL</sequence>
<dbReference type="SUPFAM" id="SSF49599">
    <property type="entry name" value="TRAF domain-like"/>
    <property type="match status" value="1"/>
</dbReference>
<dbReference type="Gene3D" id="3.30.710.10">
    <property type="entry name" value="Potassium Channel Kv1.1, Chain A"/>
    <property type="match status" value="1"/>
</dbReference>
<organism evidence="3 4">
    <name type="scientific">Araneus ventricosus</name>
    <name type="common">Orbweaver spider</name>
    <name type="synonym">Epeira ventricosa</name>
    <dbReference type="NCBI Taxonomy" id="182803"/>
    <lineage>
        <taxon>Eukaryota</taxon>
        <taxon>Metazoa</taxon>
        <taxon>Ecdysozoa</taxon>
        <taxon>Arthropoda</taxon>
        <taxon>Chelicerata</taxon>
        <taxon>Arachnida</taxon>
        <taxon>Araneae</taxon>
        <taxon>Araneomorphae</taxon>
        <taxon>Entelegynae</taxon>
        <taxon>Araneoidea</taxon>
        <taxon>Araneidae</taxon>
        <taxon>Araneus</taxon>
    </lineage>
</organism>
<dbReference type="Pfam" id="PF22486">
    <property type="entry name" value="MATH_2"/>
    <property type="match status" value="1"/>
</dbReference>
<dbReference type="OrthoDB" id="809224at2759"/>
<dbReference type="Gene3D" id="2.60.210.10">
    <property type="entry name" value="Apoptosis, Tumor Necrosis Factor Receptor Associated Protein 2, Chain A"/>
    <property type="match status" value="1"/>
</dbReference>
<dbReference type="PROSITE" id="PS50144">
    <property type="entry name" value="MATH"/>
    <property type="match status" value="1"/>
</dbReference>
<proteinExistence type="predicted"/>
<comment type="caution">
    <text evidence="3">The sequence shown here is derived from an EMBL/GenBank/DDBJ whole genome shotgun (WGS) entry which is preliminary data.</text>
</comment>